<dbReference type="EMBL" id="CAAALY010116592">
    <property type="protein sequence ID" value="VEL30881.1"/>
    <property type="molecule type" value="Genomic_DNA"/>
</dbReference>
<name>A0A3S5AX62_9PLAT</name>
<evidence type="ECO:0000313" key="3">
    <source>
        <dbReference type="Proteomes" id="UP000784294"/>
    </source>
</evidence>
<keyword evidence="3" id="KW-1185">Reference proteome</keyword>
<sequence length="151" mass="16882">MQEFIDKLKKYVTTILHFDQKHFPPPITYSSALFTAVAPEISKGSQSLVEKVDQSSRLADPGDRTNLPNRSVTKRITPAHLLLVNHSMKQPGFGQLVSRLCTTGTRSTAIQLPPGRHCFRLFAEAPLGLGYVIRLLGRSRRRSDLSKIEVN</sequence>
<dbReference type="Pfam" id="PF22068">
    <property type="entry name" value="Androglobin_II"/>
    <property type="match status" value="1"/>
</dbReference>
<proteinExistence type="predicted"/>
<gene>
    <name evidence="2" type="ORF">PXEA_LOCUS24321</name>
</gene>
<accession>A0A3S5AX62</accession>
<feature type="domain" description="Androglobin" evidence="1">
    <location>
        <begin position="73"/>
        <end position="129"/>
    </location>
</feature>
<comment type="caution">
    <text evidence="2">The sequence shown here is derived from an EMBL/GenBank/DDBJ whole genome shotgun (WGS) entry which is preliminary data.</text>
</comment>
<organism evidence="2 3">
    <name type="scientific">Protopolystoma xenopodis</name>
    <dbReference type="NCBI Taxonomy" id="117903"/>
    <lineage>
        <taxon>Eukaryota</taxon>
        <taxon>Metazoa</taxon>
        <taxon>Spiralia</taxon>
        <taxon>Lophotrochozoa</taxon>
        <taxon>Platyhelminthes</taxon>
        <taxon>Monogenea</taxon>
        <taxon>Polyopisthocotylea</taxon>
        <taxon>Polystomatidea</taxon>
        <taxon>Polystomatidae</taxon>
        <taxon>Protopolystoma</taxon>
    </lineage>
</organism>
<evidence type="ECO:0000313" key="2">
    <source>
        <dbReference type="EMBL" id="VEL30881.1"/>
    </source>
</evidence>
<protein>
    <recommendedName>
        <fullName evidence="1">Androglobin domain-containing protein</fullName>
    </recommendedName>
</protein>
<dbReference type="Proteomes" id="UP000784294">
    <property type="component" value="Unassembled WGS sequence"/>
</dbReference>
<evidence type="ECO:0000259" key="1">
    <source>
        <dbReference type="Pfam" id="PF22068"/>
    </source>
</evidence>
<dbReference type="InterPro" id="IPR054093">
    <property type="entry name" value="Androglobin_II"/>
</dbReference>
<reference evidence="2" key="1">
    <citation type="submission" date="2018-11" db="EMBL/GenBank/DDBJ databases">
        <authorList>
            <consortium name="Pathogen Informatics"/>
        </authorList>
    </citation>
    <scope>NUCLEOTIDE SEQUENCE</scope>
</reference>
<dbReference type="AlphaFoldDB" id="A0A3S5AX62"/>